<dbReference type="Gene3D" id="1.10.10.10">
    <property type="entry name" value="Winged helix-like DNA-binding domain superfamily/Winged helix DNA-binding domain"/>
    <property type="match status" value="1"/>
</dbReference>
<evidence type="ECO:0000313" key="2">
    <source>
        <dbReference type="EMBL" id="PIS13562.1"/>
    </source>
</evidence>
<sequence>MKTAKQFERHFKGVANHHRIDILLLVSKNPDITLDGIAENLDKNFKTISEHTRRLVQAGLLNKKYQGRSVIHSLSPYGEKFVEFIKTFQHS</sequence>
<reference evidence="3" key="1">
    <citation type="submission" date="2017-09" db="EMBL/GenBank/DDBJ databases">
        <title>Depth-based differentiation of microbial function through sediment-hosted aquifers and enrichment of novel symbionts in the deep terrestrial subsurface.</title>
        <authorList>
            <person name="Probst A.J."/>
            <person name="Ladd B."/>
            <person name="Jarett J.K."/>
            <person name="Geller-Mcgrath D.E."/>
            <person name="Sieber C.M.K."/>
            <person name="Emerson J.B."/>
            <person name="Anantharaman K."/>
            <person name="Thomas B.C."/>
            <person name="Malmstrom R."/>
            <person name="Stieglmeier M."/>
            <person name="Klingl A."/>
            <person name="Woyke T."/>
            <person name="Ryan C.M."/>
            <person name="Banfield J.F."/>
        </authorList>
    </citation>
    <scope>NUCLEOTIDE SEQUENCE [LARGE SCALE GENOMIC DNA]</scope>
</reference>
<dbReference type="GO" id="GO:0003700">
    <property type="term" value="F:DNA-binding transcription factor activity"/>
    <property type="evidence" value="ECO:0007669"/>
    <property type="project" value="InterPro"/>
</dbReference>
<organism evidence="2 3">
    <name type="scientific">Candidatus Tagabacteria bacterium CG09_land_8_20_14_0_10_41_14</name>
    <dbReference type="NCBI Taxonomy" id="1975021"/>
    <lineage>
        <taxon>Bacteria</taxon>
        <taxon>Candidatus Tagaibacteriota</taxon>
    </lineage>
</organism>
<dbReference type="SMART" id="SM00418">
    <property type="entry name" value="HTH_ARSR"/>
    <property type="match status" value="1"/>
</dbReference>
<dbReference type="PROSITE" id="PS50987">
    <property type="entry name" value="HTH_ARSR_2"/>
    <property type="match status" value="1"/>
</dbReference>
<proteinExistence type="predicted"/>
<dbReference type="EMBL" id="PEZL01000015">
    <property type="protein sequence ID" value="PIS13562.1"/>
    <property type="molecule type" value="Genomic_DNA"/>
</dbReference>
<dbReference type="Pfam" id="PF13412">
    <property type="entry name" value="HTH_24"/>
    <property type="match status" value="1"/>
</dbReference>
<dbReference type="PRINTS" id="PR00778">
    <property type="entry name" value="HTHARSR"/>
</dbReference>
<comment type="caution">
    <text evidence="2">The sequence shown here is derived from an EMBL/GenBank/DDBJ whole genome shotgun (WGS) entry which is preliminary data.</text>
</comment>
<name>A0A2H0WLL7_9BACT</name>
<dbReference type="InterPro" id="IPR001845">
    <property type="entry name" value="HTH_ArsR_DNA-bd_dom"/>
</dbReference>
<dbReference type="SUPFAM" id="SSF46785">
    <property type="entry name" value="Winged helix' DNA-binding domain"/>
    <property type="match status" value="1"/>
</dbReference>
<dbReference type="Proteomes" id="UP000230353">
    <property type="component" value="Unassembled WGS sequence"/>
</dbReference>
<protein>
    <recommendedName>
        <fullName evidence="1">HTH arsR-type domain-containing protein</fullName>
    </recommendedName>
</protein>
<dbReference type="InterPro" id="IPR011991">
    <property type="entry name" value="ArsR-like_HTH"/>
</dbReference>
<gene>
    <name evidence="2" type="ORF">COT67_01115</name>
</gene>
<accession>A0A2H0WLL7</accession>
<evidence type="ECO:0000313" key="3">
    <source>
        <dbReference type="Proteomes" id="UP000230353"/>
    </source>
</evidence>
<dbReference type="InterPro" id="IPR036388">
    <property type="entry name" value="WH-like_DNA-bd_sf"/>
</dbReference>
<dbReference type="InterPro" id="IPR036390">
    <property type="entry name" value="WH_DNA-bd_sf"/>
</dbReference>
<dbReference type="CDD" id="cd00090">
    <property type="entry name" value="HTH_ARSR"/>
    <property type="match status" value="1"/>
</dbReference>
<dbReference type="AlphaFoldDB" id="A0A2H0WLL7"/>
<evidence type="ECO:0000259" key="1">
    <source>
        <dbReference type="PROSITE" id="PS50987"/>
    </source>
</evidence>
<feature type="domain" description="HTH arsR-type" evidence="1">
    <location>
        <begin position="1"/>
        <end position="91"/>
    </location>
</feature>